<reference evidence="1 2" key="3">
    <citation type="submission" date="2019-11" db="EMBL/GenBank/DDBJ databases">
        <title>A de novo genome assembly of a pear dwarfing rootstock.</title>
        <authorList>
            <person name="Wang F."/>
            <person name="Wang J."/>
            <person name="Li S."/>
            <person name="Zhang Y."/>
            <person name="Fang M."/>
            <person name="Ma L."/>
            <person name="Zhao Y."/>
            <person name="Jiang S."/>
        </authorList>
    </citation>
    <scope>NUCLEOTIDE SEQUENCE [LARGE SCALE GENOMIC DNA]</scope>
    <source>
        <strain evidence="1">S2</strain>
        <tissue evidence="1">Leaf</tissue>
    </source>
</reference>
<evidence type="ECO:0000313" key="1">
    <source>
        <dbReference type="EMBL" id="KAB2597319.1"/>
    </source>
</evidence>
<accession>A0A5N5F2K6</accession>
<reference evidence="2" key="2">
    <citation type="submission" date="2019-10" db="EMBL/GenBank/DDBJ databases">
        <title>A de novo genome assembly of a pear dwarfing rootstock.</title>
        <authorList>
            <person name="Wang F."/>
            <person name="Wang J."/>
            <person name="Li S."/>
            <person name="Zhang Y."/>
            <person name="Fang M."/>
            <person name="Ma L."/>
            <person name="Zhao Y."/>
            <person name="Jiang S."/>
        </authorList>
    </citation>
    <scope>NUCLEOTIDE SEQUENCE [LARGE SCALE GENOMIC DNA]</scope>
</reference>
<comment type="caution">
    <text evidence="1">The sequence shown here is derived from an EMBL/GenBank/DDBJ whole genome shotgun (WGS) entry which is preliminary data.</text>
</comment>
<dbReference type="EMBL" id="SMOL01000768">
    <property type="protein sequence ID" value="KAB2597319.1"/>
    <property type="molecule type" value="Genomic_DNA"/>
</dbReference>
<evidence type="ECO:0000313" key="2">
    <source>
        <dbReference type="Proteomes" id="UP000327157"/>
    </source>
</evidence>
<gene>
    <name evidence="1" type="ORF">D8674_000239</name>
</gene>
<organism evidence="1 2">
    <name type="scientific">Pyrus ussuriensis x Pyrus communis</name>
    <dbReference type="NCBI Taxonomy" id="2448454"/>
    <lineage>
        <taxon>Eukaryota</taxon>
        <taxon>Viridiplantae</taxon>
        <taxon>Streptophyta</taxon>
        <taxon>Embryophyta</taxon>
        <taxon>Tracheophyta</taxon>
        <taxon>Spermatophyta</taxon>
        <taxon>Magnoliopsida</taxon>
        <taxon>eudicotyledons</taxon>
        <taxon>Gunneridae</taxon>
        <taxon>Pentapetalae</taxon>
        <taxon>rosids</taxon>
        <taxon>fabids</taxon>
        <taxon>Rosales</taxon>
        <taxon>Rosaceae</taxon>
        <taxon>Amygdaloideae</taxon>
        <taxon>Maleae</taxon>
        <taxon>Pyrus</taxon>
    </lineage>
</organism>
<sequence>MIQSIKLQNQRPIIFANSRSINEWHEKCLKKEYTLVPLQQQLNEALCKLAKYKHLIHSQKHKFEALVEKENEDVRRRSIYSWQMKHLQEECDSAFYDGFDKFHSQLIGDGSEYTEHKYMKAAHNTPKDA</sequence>
<reference evidence="1 2" key="1">
    <citation type="submission" date="2019-09" db="EMBL/GenBank/DDBJ databases">
        <authorList>
            <person name="Ou C."/>
        </authorList>
    </citation>
    <scope>NUCLEOTIDE SEQUENCE [LARGE SCALE GENOMIC DNA]</scope>
    <source>
        <strain evidence="1">S2</strain>
        <tissue evidence="1">Leaf</tissue>
    </source>
</reference>
<proteinExistence type="predicted"/>
<name>A0A5N5F2K6_9ROSA</name>
<protein>
    <submittedName>
        <fullName evidence="1">Uncharacterized protein</fullName>
    </submittedName>
</protein>
<dbReference type="AlphaFoldDB" id="A0A5N5F2K6"/>
<keyword evidence="2" id="KW-1185">Reference proteome</keyword>
<dbReference type="Proteomes" id="UP000327157">
    <property type="component" value="Chromosome 1"/>
</dbReference>